<sequence>MAEPTVARPTTRLSRSARREQLLQAAKGAFVTQGYHSAAMDDIAERAGVSKPVLYQHFPSKLELYLALLAESADHMVTLVRDAIATTTENRERVHAAVDAYFSFVADNGEAYRLIFESDLRGQVEVERIVEHATEACIAEITQTIITDTGSDPGRARLIASGMVGLSQVSARYWISQVDGVPREEAIALLSTLAWRGISHFPPRHEEHRGG</sequence>
<dbReference type="EMBL" id="JAERWL010000001">
    <property type="protein sequence ID" value="MBM9474957.1"/>
    <property type="molecule type" value="Genomic_DNA"/>
</dbReference>
<proteinExistence type="predicted"/>
<gene>
    <name evidence="6" type="ORF">JL107_00730</name>
</gene>
<dbReference type="GO" id="GO:0045892">
    <property type="term" value="P:negative regulation of DNA-templated transcription"/>
    <property type="evidence" value="ECO:0007669"/>
    <property type="project" value="UniProtKB-ARBA"/>
</dbReference>
<dbReference type="PRINTS" id="PR00455">
    <property type="entry name" value="HTHTETR"/>
</dbReference>
<accession>A0A938YK78</accession>
<dbReference type="RefSeq" id="WP_205255106.1">
    <property type="nucleotide sequence ID" value="NZ_BAAAPV010000001.1"/>
</dbReference>
<dbReference type="FunFam" id="1.10.10.60:FF:000141">
    <property type="entry name" value="TetR family transcriptional regulator"/>
    <property type="match status" value="1"/>
</dbReference>
<dbReference type="SUPFAM" id="SSF48498">
    <property type="entry name" value="Tetracyclin repressor-like, C-terminal domain"/>
    <property type="match status" value="1"/>
</dbReference>
<dbReference type="SUPFAM" id="SSF46689">
    <property type="entry name" value="Homeodomain-like"/>
    <property type="match status" value="1"/>
</dbReference>
<dbReference type="InterPro" id="IPR054129">
    <property type="entry name" value="DesT_TetR_C"/>
</dbReference>
<dbReference type="PANTHER" id="PTHR30055:SF160">
    <property type="entry name" value="TRANSCRIPTIONAL REGULATORY PROTEIN (PROBABLY ASNC-FAMILY)-RELATED"/>
    <property type="match status" value="1"/>
</dbReference>
<dbReference type="Pfam" id="PF21943">
    <property type="entry name" value="TetR_C_46"/>
    <property type="match status" value="1"/>
</dbReference>
<dbReference type="Gene3D" id="1.10.357.10">
    <property type="entry name" value="Tetracycline Repressor, domain 2"/>
    <property type="match status" value="1"/>
</dbReference>
<dbReference type="GO" id="GO:0003700">
    <property type="term" value="F:DNA-binding transcription factor activity"/>
    <property type="evidence" value="ECO:0007669"/>
    <property type="project" value="TreeGrafter"/>
</dbReference>
<evidence type="ECO:0000256" key="1">
    <source>
        <dbReference type="ARBA" id="ARBA00023015"/>
    </source>
</evidence>
<keyword evidence="2 4" id="KW-0238">DNA-binding</keyword>
<feature type="DNA-binding region" description="H-T-H motif" evidence="4">
    <location>
        <begin position="39"/>
        <end position="58"/>
    </location>
</feature>
<dbReference type="GO" id="GO:0000976">
    <property type="term" value="F:transcription cis-regulatory region binding"/>
    <property type="evidence" value="ECO:0007669"/>
    <property type="project" value="TreeGrafter"/>
</dbReference>
<keyword evidence="3" id="KW-0804">Transcription</keyword>
<evidence type="ECO:0000259" key="5">
    <source>
        <dbReference type="PROSITE" id="PS50977"/>
    </source>
</evidence>
<dbReference type="Proteomes" id="UP000663801">
    <property type="component" value="Unassembled WGS sequence"/>
</dbReference>
<evidence type="ECO:0000313" key="7">
    <source>
        <dbReference type="Proteomes" id="UP000663801"/>
    </source>
</evidence>
<evidence type="ECO:0000256" key="2">
    <source>
        <dbReference type="ARBA" id="ARBA00023125"/>
    </source>
</evidence>
<evidence type="ECO:0000256" key="4">
    <source>
        <dbReference type="PROSITE-ProRule" id="PRU00335"/>
    </source>
</evidence>
<evidence type="ECO:0000313" key="6">
    <source>
        <dbReference type="EMBL" id="MBM9474957.1"/>
    </source>
</evidence>
<dbReference type="Pfam" id="PF00440">
    <property type="entry name" value="TetR_N"/>
    <property type="match status" value="1"/>
</dbReference>
<feature type="domain" description="HTH tetR-type" evidence="5">
    <location>
        <begin position="16"/>
        <end position="76"/>
    </location>
</feature>
<keyword evidence="1" id="KW-0805">Transcription regulation</keyword>
<dbReference type="AlphaFoldDB" id="A0A938YK78"/>
<keyword evidence="7" id="KW-1185">Reference proteome</keyword>
<dbReference type="InterPro" id="IPR036271">
    <property type="entry name" value="Tet_transcr_reg_TetR-rel_C_sf"/>
</dbReference>
<dbReference type="InterPro" id="IPR050109">
    <property type="entry name" value="HTH-type_TetR-like_transc_reg"/>
</dbReference>
<dbReference type="InterPro" id="IPR009057">
    <property type="entry name" value="Homeodomain-like_sf"/>
</dbReference>
<reference evidence="6" key="1">
    <citation type="submission" date="2021-01" db="EMBL/GenBank/DDBJ databases">
        <title>KCTC 19127 draft genome.</title>
        <authorList>
            <person name="An D."/>
        </authorList>
    </citation>
    <scope>NUCLEOTIDE SEQUENCE</scope>
    <source>
        <strain evidence="6">KCTC 19127</strain>
    </source>
</reference>
<protein>
    <submittedName>
        <fullName evidence="6">TetR/AcrR family transcriptional regulator</fullName>
    </submittedName>
</protein>
<dbReference type="InterPro" id="IPR001647">
    <property type="entry name" value="HTH_TetR"/>
</dbReference>
<name>A0A938YK78_9ACTN</name>
<organism evidence="6 7">
    <name type="scientific">Nakamurella flavida</name>
    <dbReference type="NCBI Taxonomy" id="363630"/>
    <lineage>
        <taxon>Bacteria</taxon>
        <taxon>Bacillati</taxon>
        <taxon>Actinomycetota</taxon>
        <taxon>Actinomycetes</taxon>
        <taxon>Nakamurellales</taxon>
        <taxon>Nakamurellaceae</taxon>
        <taxon>Nakamurella</taxon>
    </lineage>
</organism>
<evidence type="ECO:0000256" key="3">
    <source>
        <dbReference type="ARBA" id="ARBA00023163"/>
    </source>
</evidence>
<comment type="caution">
    <text evidence="6">The sequence shown here is derived from an EMBL/GenBank/DDBJ whole genome shotgun (WGS) entry which is preliminary data.</text>
</comment>
<dbReference type="PROSITE" id="PS50977">
    <property type="entry name" value="HTH_TETR_2"/>
    <property type="match status" value="1"/>
</dbReference>
<dbReference type="PANTHER" id="PTHR30055">
    <property type="entry name" value="HTH-TYPE TRANSCRIPTIONAL REGULATOR RUTR"/>
    <property type="match status" value="1"/>
</dbReference>